<name>A0A067KJ20_JATCU</name>
<proteinExistence type="predicted"/>
<reference evidence="2 3" key="1">
    <citation type="journal article" date="2014" name="PLoS ONE">
        <title>Global Analysis of Gene Expression Profiles in Physic Nut (Jatropha curcas L.) Seedlings Exposed to Salt Stress.</title>
        <authorList>
            <person name="Zhang L."/>
            <person name="Zhang C."/>
            <person name="Wu P."/>
            <person name="Chen Y."/>
            <person name="Li M."/>
            <person name="Jiang H."/>
            <person name="Wu G."/>
        </authorList>
    </citation>
    <scope>NUCLEOTIDE SEQUENCE [LARGE SCALE GENOMIC DNA]</scope>
    <source>
        <strain evidence="3">cv. GZQX0401</strain>
        <tissue evidence="2">Young leaves</tissue>
    </source>
</reference>
<feature type="compositionally biased region" description="Low complexity" evidence="1">
    <location>
        <begin position="23"/>
        <end position="36"/>
    </location>
</feature>
<organism evidence="2 3">
    <name type="scientific">Jatropha curcas</name>
    <name type="common">Barbados nut</name>
    <dbReference type="NCBI Taxonomy" id="180498"/>
    <lineage>
        <taxon>Eukaryota</taxon>
        <taxon>Viridiplantae</taxon>
        <taxon>Streptophyta</taxon>
        <taxon>Embryophyta</taxon>
        <taxon>Tracheophyta</taxon>
        <taxon>Spermatophyta</taxon>
        <taxon>Magnoliopsida</taxon>
        <taxon>eudicotyledons</taxon>
        <taxon>Gunneridae</taxon>
        <taxon>Pentapetalae</taxon>
        <taxon>rosids</taxon>
        <taxon>fabids</taxon>
        <taxon>Malpighiales</taxon>
        <taxon>Euphorbiaceae</taxon>
        <taxon>Crotonoideae</taxon>
        <taxon>Jatropheae</taxon>
        <taxon>Jatropha</taxon>
    </lineage>
</organism>
<dbReference type="AlphaFoldDB" id="A0A067KJ20"/>
<feature type="compositionally biased region" description="Basic and acidic residues" evidence="1">
    <location>
        <begin position="1"/>
        <end position="15"/>
    </location>
</feature>
<sequence length="80" mass="8674">MGGRELGRTTREARASHARARPTFASTTFTCASARSANERQRVRPRNSRARVSYARARPTSASANPHCASARSAARKAES</sequence>
<gene>
    <name evidence="2" type="ORF">JCGZ_10292</name>
</gene>
<accession>A0A067KJ20</accession>
<protein>
    <submittedName>
        <fullName evidence="2">Uncharacterized protein</fullName>
    </submittedName>
</protein>
<evidence type="ECO:0000313" key="3">
    <source>
        <dbReference type="Proteomes" id="UP000027138"/>
    </source>
</evidence>
<evidence type="ECO:0000256" key="1">
    <source>
        <dbReference type="SAM" id="MobiDB-lite"/>
    </source>
</evidence>
<feature type="region of interest" description="Disordered" evidence="1">
    <location>
        <begin position="1"/>
        <end position="80"/>
    </location>
</feature>
<keyword evidence="3" id="KW-1185">Reference proteome</keyword>
<evidence type="ECO:0000313" key="2">
    <source>
        <dbReference type="EMBL" id="KDP36201.1"/>
    </source>
</evidence>
<dbReference type="EMBL" id="KK914451">
    <property type="protein sequence ID" value="KDP36201.1"/>
    <property type="molecule type" value="Genomic_DNA"/>
</dbReference>
<dbReference type="Proteomes" id="UP000027138">
    <property type="component" value="Unassembled WGS sequence"/>
</dbReference>